<name>A0AAW1PKH0_9CHLO</name>
<protein>
    <submittedName>
        <fullName evidence="1">Uncharacterized protein</fullName>
    </submittedName>
</protein>
<dbReference type="PANTHER" id="PTHR48146:SF2">
    <property type="entry name" value="K-STIMULATED PYROPHOSPHATE-ENERGIZED SODIUM PUMP PROTEIN"/>
    <property type="match status" value="1"/>
</dbReference>
<evidence type="ECO:0000313" key="2">
    <source>
        <dbReference type="Proteomes" id="UP001489004"/>
    </source>
</evidence>
<dbReference type="EMBL" id="JALJOR010000010">
    <property type="protein sequence ID" value="KAK9809976.1"/>
    <property type="molecule type" value="Genomic_DNA"/>
</dbReference>
<organism evidence="1 2">
    <name type="scientific">[Myrmecia] bisecta</name>
    <dbReference type="NCBI Taxonomy" id="41462"/>
    <lineage>
        <taxon>Eukaryota</taxon>
        <taxon>Viridiplantae</taxon>
        <taxon>Chlorophyta</taxon>
        <taxon>core chlorophytes</taxon>
        <taxon>Trebouxiophyceae</taxon>
        <taxon>Trebouxiales</taxon>
        <taxon>Trebouxiaceae</taxon>
        <taxon>Myrmecia</taxon>
    </lineage>
</organism>
<dbReference type="PANTHER" id="PTHR48146">
    <property type="entry name" value="K-STIMULATED PYROPHOSPHATE-ENERGIZED SODIUM PUMP PROTEIN"/>
    <property type="match status" value="1"/>
</dbReference>
<gene>
    <name evidence="1" type="ORF">WJX72_002897</name>
</gene>
<evidence type="ECO:0000313" key="1">
    <source>
        <dbReference type="EMBL" id="KAK9809976.1"/>
    </source>
</evidence>
<dbReference type="AlphaFoldDB" id="A0AAW1PKH0"/>
<sequence length="299" mass="33162">MATPQAIQEKLAREVLRKLRLATAADEKEGRQIICQEVFTDITGTLDEGAQEKLATDRKCRFYEVLAPFFKEKGDSAEALLYVSRQLWGQPYMAPIFALLLHQWLFRAPDAGGTEQRQKHINVLASGARQLFWGDAHASLYNFQPLFNFLADAVVLSPDRRRLDSLPRPSRSALLAVVASFLPYYSLAEDLGHMLEVFPSPDHTLDEGGHVGGESADYVIVHFTETLRLLKPEQSLLAFLSALVGLKGCPYLSATRSITRLRLQAELYSLTTVGGPRYPPKSVNVAAFRALDALFPSGG</sequence>
<dbReference type="Proteomes" id="UP001489004">
    <property type="component" value="Unassembled WGS sequence"/>
</dbReference>
<keyword evidence="2" id="KW-1185">Reference proteome</keyword>
<accession>A0AAW1PKH0</accession>
<comment type="caution">
    <text evidence="1">The sequence shown here is derived from an EMBL/GenBank/DDBJ whole genome shotgun (WGS) entry which is preliminary data.</text>
</comment>
<reference evidence="1 2" key="1">
    <citation type="journal article" date="2024" name="Nat. Commun.">
        <title>Phylogenomics reveals the evolutionary origins of lichenization in chlorophyte algae.</title>
        <authorList>
            <person name="Puginier C."/>
            <person name="Libourel C."/>
            <person name="Otte J."/>
            <person name="Skaloud P."/>
            <person name="Haon M."/>
            <person name="Grisel S."/>
            <person name="Petersen M."/>
            <person name="Berrin J.G."/>
            <person name="Delaux P.M."/>
            <person name="Dal Grande F."/>
            <person name="Keller J."/>
        </authorList>
    </citation>
    <scope>NUCLEOTIDE SEQUENCE [LARGE SCALE GENOMIC DNA]</scope>
    <source>
        <strain evidence="1 2">SAG 2043</strain>
    </source>
</reference>
<proteinExistence type="predicted"/>